<dbReference type="AlphaFoldDB" id="A0AAP3SWA7"/>
<name>A0AAP3SWA7_BACOV</name>
<protein>
    <submittedName>
        <fullName evidence="2">Polysaccharide pyruvyl transferase family protein</fullName>
    </submittedName>
</protein>
<accession>A0AAP3SWA7</accession>
<proteinExistence type="predicted"/>
<feature type="domain" description="Polysaccharide pyruvyl transferase" evidence="1">
    <location>
        <begin position="13"/>
        <end position="319"/>
    </location>
</feature>
<reference evidence="2" key="1">
    <citation type="submission" date="2022-10" db="EMBL/GenBank/DDBJ databases">
        <title>Human gut microbiome strain richness.</title>
        <authorList>
            <person name="Chen-Liaw A."/>
        </authorList>
    </citation>
    <scope>NUCLEOTIDE SEQUENCE</scope>
    <source>
        <strain evidence="2">F7_m1001271B151109d0_201107</strain>
    </source>
</reference>
<evidence type="ECO:0000259" key="1">
    <source>
        <dbReference type="Pfam" id="PF04230"/>
    </source>
</evidence>
<evidence type="ECO:0000313" key="2">
    <source>
        <dbReference type="EMBL" id="MDC2410631.1"/>
    </source>
</evidence>
<dbReference type="GO" id="GO:0016740">
    <property type="term" value="F:transferase activity"/>
    <property type="evidence" value="ECO:0007669"/>
    <property type="project" value="UniProtKB-KW"/>
</dbReference>
<keyword evidence="2" id="KW-0808">Transferase</keyword>
<dbReference type="InterPro" id="IPR007345">
    <property type="entry name" value="Polysacch_pyruvyl_Trfase"/>
</dbReference>
<evidence type="ECO:0000313" key="3">
    <source>
        <dbReference type="Proteomes" id="UP001214017"/>
    </source>
</evidence>
<dbReference type="Proteomes" id="UP001214017">
    <property type="component" value="Unassembled WGS sequence"/>
</dbReference>
<comment type="caution">
    <text evidence="2">The sequence shown here is derived from an EMBL/GenBank/DDBJ whole genome shotgun (WGS) entry which is preliminary data.</text>
</comment>
<gene>
    <name evidence="2" type="ORF">PO240_22390</name>
</gene>
<dbReference type="EMBL" id="JAQNWR010000020">
    <property type="protein sequence ID" value="MDC2410631.1"/>
    <property type="molecule type" value="Genomic_DNA"/>
</dbReference>
<sequence length="384" mass="44227">MRIGIITIVKVNNYGAELQAFATQKKMEMMGYDVEVIDYLYYKDWHFNDTAMAQPLVKMNGKDKLMYFFKYRIAAFLVDKVMPLINDNVKKRMVNFRDFHRKNTKFSRCFKSMDDLYREHLDYDVYVVGSDQVWNPGASSSIEPYFLTFAPQGARTFSYASSFGVDKIGSSIMPKMKEWMSCIKAISVRETSGVELVKRITGCDATLVCDPTLLLDKEDWKPYMKVVLNMPQRYVIIYQLSASQTIVDLACRIAQEQNIPVYRICKRAFWVEQNEGVKNILDAGPAEFLSLIANASCVVTDSFHGTAFSVNFNIPFYTVVSVKKKNNSRMESLLRYVGLMDRMVRDNVGVKCFSLTTYDKNKVNNRLLELRKLSVDFINNSINC</sequence>
<dbReference type="Pfam" id="PF04230">
    <property type="entry name" value="PS_pyruv_trans"/>
    <property type="match status" value="1"/>
</dbReference>
<dbReference type="RefSeq" id="WP_004319217.1">
    <property type="nucleotide sequence ID" value="NZ_BAABYJ010000001.1"/>
</dbReference>
<organism evidence="2 3">
    <name type="scientific">Bacteroides ovatus</name>
    <dbReference type="NCBI Taxonomy" id="28116"/>
    <lineage>
        <taxon>Bacteria</taxon>
        <taxon>Pseudomonadati</taxon>
        <taxon>Bacteroidota</taxon>
        <taxon>Bacteroidia</taxon>
        <taxon>Bacteroidales</taxon>
        <taxon>Bacteroidaceae</taxon>
        <taxon>Bacteroides</taxon>
    </lineage>
</organism>